<keyword evidence="3" id="KW-1185">Reference proteome</keyword>
<protein>
    <submittedName>
        <fullName evidence="2">Uncharacterized protein</fullName>
    </submittedName>
</protein>
<sequence>MDANDFLGFYLNESVTQASEAKNTTSDFIEENVDPFFNKYTLIGALVLLSGLLIASIFYYFLKHNFCCQDNYSRNLYSVVSDDARSFTEDSDDDPIDLFESCRLCMHDHEVNTATNEFEYDCRSTDISLSEEEKLLFMQEKRRRHEAFHCPEPCSIHTIS</sequence>
<gene>
    <name evidence="2" type="primary">AVEN_224781_1</name>
    <name evidence="2" type="ORF">CDAR_501741</name>
</gene>
<keyword evidence="1" id="KW-0472">Membrane</keyword>
<keyword evidence="1" id="KW-0812">Transmembrane</keyword>
<evidence type="ECO:0000313" key="3">
    <source>
        <dbReference type="Proteomes" id="UP001054837"/>
    </source>
</evidence>
<reference evidence="2 3" key="1">
    <citation type="submission" date="2021-06" db="EMBL/GenBank/DDBJ databases">
        <title>Caerostris darwini draft genome.</title>
        <authorList>
            <person name="Kono N."/>
            <person name="Arakawa K."/>
        </authorList>
    </citation>
    <scope>NUCLEOTIDE SEQUENCE [LARGE SCALE GENOMIC DNA]</scope>
</reference>
<accession>A0AAV4TPH5</accession>
<dbReference type="Proteomes" id="UP001054837">
    <property type="component" value="Unassembled WGS sequence"/>
</dbReference>
<organism evidence="2 3">
    <name type="scientific">Caerostris darwini</name>
    <dbReference type="NCBI Taxonomy" id="1538125"/>
    <lineage>
        <taxon>Eukaryota</taxon>
        <taxon>Metazoa</taxon>
        <taxon>Ecdysozoa</taxon>
        <taxon>Arthropoda</taxon>
        <taxon>Chelicerata</taxon>
        <taxon>Arachnida</taxon>
        <taxon>Araneae</taxon>
        <taxon>Araneomorphae</taxon>
        <taxon>Entelegynae</taxon>
        <taxon>Araneoidea</taxon>
        <taxon>Araneidae</taxon>
        <taxon>Caerostris</taxon>
    </lineage>
</organism>
<keyword evidence="1" id="KW-1133">Transmembrane helix</keyword>
<proteinExistence type="predicted"/>
<dbReference type="EMBL" id="BPLQ01009917">
    <property type="protein sequence ID" value="GIY47336.1"/>
    <property type="molecule type" value="Genomic_DNA"/>
</dbReference>
<evidence type="ECO:0000256" key="1">
    <source>
        <dbReference type="SAM" id="Phobius"/>
    </source>
</evidence>
<name>A0AAV4TPH5_9ARAC</name>
<comment type="caution">
    <text evidence="2">The sequence shown here is derived from an EMBL/GenBank/DDBJ whole genome shotgun (WGS) entry which is preliminary data.</text>
</comment>
<feature type="transmembrane region" description="Helical" evidence="1">
    <location>
        <begin position="40"/>
        <end position="62"/>
    </location>
</feature>
<evidence type="ECO:0000313" key="2">
    <source>
        <dbReference type="EMBL" id="GIY47336.1"/>
    </source>
</evidence>
<dbReference type="AlphaFoldDB" id="A0AAV4TPH5"/>